<keyword evidence="4" id="KW-1185">Reference proteome</keyword>
<dbReference type="Gene3D" id="3.30.360.10">
    <property type="entry name" value="Dihydrodipicolinate Reductase, domain 2"/>
    <property type="match status" value="1"/>
</dbReference>
<dbReference type="SUPFAM" id="SSF51735">
    <property type="entry name" value="NAD(P)-binding Rossmann-fold domains"/>
    <property type="match status" value="1"/>
</dbReference>
<dbReference type="InterPro" id="IPR051317">
    <property type="entry name" value="Gfo/Idh/MocA_oxidoreduct"/>
</dbReference>
<dbReference type="InterPro" id="IPR036291">
    <property type="entry name" value="NAD(P)-bd_dom_sf"/>
</dbReference>
<organism evidence="3 4">
    <name type="scientific">Thalassobacillus cyri</name>
    <dbReference type="NCBI Taxonomy" id="571932"/>
    <lineage>
        <taxon>Bacteria</taxon>
        <taxon>Bacillati</taxon>
        <taxon>Bacillota</taxon>
        <taxon>Bacilli</taxon>
        <taxon>Bacillales</taxon>
        <taxon>Bacillaceae</taxon>
        <taxon>Thalassobacillus</taxon>
    </lineage>
</organism>
<dbReference type="SUPFAM" id="SSF55347">
    <property type="entry name" value="Glyceraldehyde-3-phosphate dehydrogenase-like, C-terminal domain"/>
    <property type="match status" value="1"/>
</dbReference>
<evidence type="ECO:0000313" key="3">
    <source>
        <dbReference type="EMBL" id="SEA83589.1"/>
    </source>
</evidence>
<dbReference type="STRING" id="571932.SAMN05421743_10933"/>
<sequence>MKVGMIGLGGIAKKAYLPVLTQTAGIELHVCTRNGAVLEEVKEKYRIRHTYQNIDTWLQSGIKAAFVHSATESHEAIIDQLLDRGIHVYVDKPITNDGESASRLMEKAKKNGLLLRVGFNRRYAPSYQKLKELKYPNMMVMEKNRSRQAGDVREVIFDDFIHVIDTLLYLFPYQIDDIRIHGNSKDGKLQHVILQLIASEGTAIGMMNREAGANVEKVELMNASETWSVMNVSEIATHKDKDVLIHGNNDWEPTLMKRGFHSVTASFLEAVEKGATAPYGYSQDLEPHLIAERIVQYIGE</sequence>
<dbReference type="InterPro" id="IPR048477">
    <property type="entry name" value="YceM-like_C"/>
</dbReference>
<proteinExistence type="predicted"/>
<feature type="domain" description="Gfo/Idh/MocA-like oxidoreductase N-terminal" evidence="1">
    <location>
        <begin position="1"/>
        <end position="119"/>
    </location>
</feature>
<evidence type="ECO:0000313" key="4">
    <source>
        <dbReference type="Proteomes" id="UP000198584"/>
    </source>
</evidence>
<dbReference type="Proteomes" id="UP000198584">
    <property type="component" value="Unassembled WGS sequence"/>
</dbReference>
<gene>
    <name evidence="3" type="ORF">SAMN05421743_10933</name>
</gene>
<accession>A0A1H4EFJ7</accession>
<dbReference type="PANTHER" id="PTHR43708:SF4">
    <property type="entry name" value="OXIDOREDUCTASE YCEM-RELATED"/>
    <property type="match status" value="1"/>
</dbReference>
<feature type="domain" description="YceM-like C-terminal" evidence="2">
    <location>
        <begin position="125"/>
        <end position="238"/>
    </location>
</feature>
<dbReference type="PANTHER" id="PTHR43708">
    <property type="entry name" value="CONSERVED EXPRESSED OXIDOREDUCTASE (EUROFUNG)"/>
    <property type="match status" value="1"/>
</dbReference>
<dbReference type="OrthoDB" id="9815825at2"/>
<protein>
    <submittedName>
        <fullName evidence="3">Virulence factor</fullName>
    </submittedName>
</protein>
<dbReference type="InterPro" id="IPR000683">
    <property type="entry name" value="Gfo/Idh/MocA-like_OxRdtase_N"/>
</dbReference>
<dbReference type="GO" id="GO:0000166">
    <property type="term" value="F:nucleotide binding"/>
    <property type="evidence" value="ECO:0007669"/>
    <property type="project" value="InterPro"/>
</dbReference>
<dbReference type="Pfam" id="PF01408">
    <property type="entry name" value="GFO_IDH_MocA"/>
    <property type="match status" value="1"/>
</dbReference>
<dbReference type="Pfam" id="PF21378">
    <property type="entry name" value="YceM-like_C"/>
    <property type="match status" value="1"/>
</dbReference>
<dbReference type="Gene3D" id="3.40.50.720">
    <property type="entry name" value="NAD(P)-binding Rossmann-like Domain"/>
    <property type="match status" value="1"/>
</dbReference>
<reference evidence="3 4" key="1">
    <citation type="submission" date="2016-10" db="EMBL/GenBank/DDBJ databases">
        <authorList>
            <person name="de Groot N.N."/>
        </authorList>
    </citation>
    <scope>NUCLEOTIDE SEQUENCE [LARGE SCALE GENOMIC DNA]</scope>
    <source>
        <strain evidence="3 4">CCM7597</strain>
    </source>
</reference>
<dbReference type="EMBL" id="FNQR01000009">
    <property type="protein sequence ID" value="SEA83589.1"/>
    <property type="molecule type" value="Genomic_DNA"/>
</dbReference>
<dbReference type="RefSeq" id="WP_093045172.1">
    <property type="nucleotide sequence ID" value="NZ_FNQR01000009.1"/>
</dbReference>
<evidence type="ECO:0000259" key="1">
    <source>
        <dbReference type="Pfam" id="PF01408"/>
    </source>
</evidence>
<evidence type="ECO:0000259" key="2">
    <source>
        <dbReference type="Pfam" id="PF21378"/>
    </source>
</evidence>
<name>A0A1H4EFJ7_9BACI</name>
<dbReference type="AlphaFoldDB" id="A0A1H4EFJ7"/>